<evidence type="ECO:0000256" key="1">
    <source>
        <dbReference type="SAM" id="MobiDB-lite"/>
    </source>
</evidence>
<reference evidence="2" key="2">
    <citation type="submission" date="2020-05" db="UniProtKB">
        <authorList>
            <consortium name="EnsemblMetazoa"/>
        </authorList>
    </citation>
    <scope>IDENTIFICATION</scope>
    <source>
        <strain evidence="2">maculatus3</strain>
    </source>
</reference>
<protein>
    <recommendedName>
        <fullName evidence="4">Kismet</fullName>
    </recommendedName>
</protein>
<organism evidence="2 3">
    <name type="scientific">Anopheles maculatus</name>
    <dbReference type="NCBI Taxonomy" id="74869"/>
    <lineage>
        <taxon>Eukaryota</taxon>
        <taxon>Metazoa</taxon>
        <taxon>Ecdysozoa</taxon>
        <taxon>Arthropoda</taxon>
        <taxon>Hexapoda</taxon>
        <taxon>Insecta</taxon>
        <taxon>Pterygota</taxon>
        <taxon>Neoptera</taxon>
        <taxon>Endopterygota</taxon>
        <taxon>Diptera</taxon>
        <taxon>Nematocera</taxon>
        <taxon>Culicoidea</taxon>
        <taxon>Culicidae</taxon>
        <taxon>Anophelinae</taxon>
        <taxon>Anopheles</taxon>
        <taxon>Anopheles maculatus group</taxon>
    </lineage>
</organism>
<dbReference type="EnsemblMetazoa" id="AMAM008857-RA">
    <property type="protein sequence ID" value="AMAM008857-PA"/>
    <property type="gene ID" value="AMAM008857"/>
</dbReference>
<evidence type="ECO:0000313" key="3">
    <source>
        <dbReference type="Proteomes" id="UP000075901"/>
    </source>
</evidence>
<feature type="compositionally biased region" description="Low complexity" evidence="1">
    <location>
        <begin position="192"/>
        <end position="216"/>
    </location>
</feature>
<accession>A0A182SL09</accession>
<sequence>MIKSSSSMGGGGPMDLSEVQDFSIGKNKKSSSNQLPSGISITSASGPASNMMLGHHHQQQHQQSPSAAVAAAAAAGKGKLNDMLSKLMKKNNVSVPIEEPPLGKEKKRRKLDEIVLGLSAAKEHKTIFGDPTPPGGSFSGSSMKKPQIPPSVSVTPASAPTSASQQPPQKPFTITVTSVPGNPKGGQGSSSGVGSASSSGNSAAAAAASMQAALQGMSGMSSAMSTKDSLNALFAQAAQVEQQSFLKQQQKLIQSLPANSPQRKAYEAMFAEMKQAAELSSKLGQYGSAHDAKVNKWLAEQTAALTEQA</sequence>
<dbReference type="AlphaFoldDB" id="A0A182SL09"/>
<feature type="compositionally biased region" description="Polar residues" evidence="1">
    <location>
        <begin position="30"/>
        <end position="48"/>
    </location>
</feature>
<keyword evidence="3" id="KW-1185">Reference proteome</keyword>
<evidence type="ECO:0000313" key="2">
    <source>
        <dbReference type="EnsemblMetazoa" id="AMAM008857-PA"/>
    </source>
</evidence>
<name>A0A182SL09_9DIPT</name>
<feature type="compositionally biased region" description="Low complexity" evidence="1">
    <location>
        <begin position="135"/>
        <end position="167"/>
    </location>
</feature>
<proteinExistence type="predicted"/>
<feature type="compositionally biased region" description="Low complexity" evidence="1">
    <location>
        <begin position="60"/>
        <end position="75"/>
    </location>
</feature>
<dbReference type="VEuPathDB" id="VectorBase:AMAM008857"/>
<dbReference type="Proteomes" id="UP000075901">
    <property type="component" value="Unassembled WGS sequence"/>
</dbReference>
<feature type="region of interest" description="Disordered" evidence="1">
    <location>
        <begin position="1"/>
        <end position="225"/>
    </location>
</feature>
<reference evidence="3" key="1">
    <citation type="submission" date="2013-09" db="EMBL/GenBank/DDBJ databases">
        <title>The Genome Sequence of Anopheles maculatus species B.</title>
        <authorList>
            <consortium name="The Broad Institute Genomics Platform"/>
            <person name="Neafsey D.E."/>
            <person name="Besansky N."/>
            <person name="Howell P."/>
            <person name="Walton C."/>
            <person name="Young S.K."/>
            <person name="Zeng Q."/>
            <person name="Gargeya S."/>
            <person name="Fitzgerald M."/>
            <person name="Haas B."/>
            <person name="Abouelleil A."/>
            <person name="Allen A.W."/>
            <person name="Alvarado L."/>
            <person name="Arachchi H.M."/>
            <person name="Berlin A.M."/>
            <person name="Chapman S.B."/>
            <person name="Gainer-Dewar J."/>
            <person name="Goldberg J."/>
            <person name="Griggs A."/>
            <person name="Gujja S."/>
            <person name="Hansen M."/>
            <person name="Howarth C."/>
            <person name="Imamovic A."/>
            <person name="Ireland A."/>
            <person name="Larimer J."/>
            <person name="McCowan C."/>
            <person name="Murphy C."/>
            <person name="Pearson M."/>
            <person name="Poon T.W."/>
            <person name="Priest M."/>
            <person name="Roberts A."/>
            <person name="Saif S."/>
            <person name="Shea T."/>
            <person name="Sisk P."/>
            <person name="Sykes S."/>
            <person name="Wortman J."/>
            <person name="Nusbaum C."/>
            <person name="Birren B."/>
        </authorList>
    </citation>
    <scope>NUCLEOTIDE SEQUENCE [LARGE SCALE GENOMIC DNA]</scope>
    <source>
        <strain evidence="3">maculatus3</strain>
    </source>
</reference>
<evidence type="ECO:0008006" key="4">
    <source>
        <dbReference type="Google" id="ProtNLM"/>
    </source>
</evidence>